<dbReference type="CDD" id="cd00096">
    <property type="entry name" value="Ig"/>
    <property type="match status" value="1"/>
</dbReference>
<dbReference type="PROSITE" id="PS50835">
    <property type="entry name" value="IG_LIKE"/>
    <property type="match status" value="5"/>
</dbReference>
<dbReference type="SMART" id="SM00408">
    <property type="entry name" value="IGc2"/>
    <property type="match status" value="5"/>
</dbReference>
<evidence type="ECO:0000313" key="6">
    <source>
        <dbReference type="Proteomes" id="UP000694546"/>
    </source>
</evidence>
<dbReference type="SUPFAM" id="SSF48726">
    <property type="entry name" value="Immunoglobulin"/>
    <property type="match status" value="5"/>
</dbReference>
<proteinExistence type="predicted"/>
<dbReference type="Ensembl" id="ENSGMOT00000025043.1">
    <property type="protein sequence ID" value="ENSGMOP00000048637.1"/>
    <property type="gene ID" value="ENSGMOG00000027295.1"/>
</dbReference>
<dbReference type="InterPro" id="IPR003599">
    <property type="entry name" value="Ig_sub"/>
</dbReference>
<dbReference type="GO" id="GO:0007166">
    <property type="term" value="P:cell surface receptor signaling pathway"/>
    <property type="evidence" value="ECO:0007669"/>
    <property type="project" value="TreeGrafter"/>
</dbReference>
<dbReference type="Proteomes" id="UP000694546">
    <property type="component" value="Chromosome 1"/>
</dbReference>
<protein>
    <recommendedName>
        <fullName evidence="4">Ig-like domain-containing protein</fullName>
    </recommendedName>
</protein>
<dbReference type="AlphaFoldDB" id="A0A8C5BL11"/>
<evidence type="ECO:0000256" key="1">
    <source>
        <dbReference type="ARBA" id="ARBA00022729"/>
    </source>
</evidence>
<reference evidence="5" key="2">
    <citation type="submission" date="2025-08" db="UniProtKB">
        <authorList>
            <consortium name="Ensembl"/>
        </authorList>
    </citation>
    <scope>IDENTIFICATION</scope>
</reference>
<dbReference type="Gene3D" id="2.60.40.10">
    <property type="entry name" value="Immunoglobulins"/>
    <property type="match status" value="5"/>
</dbReference>
<dbReference type="InterPro" id="IPR003598">
    <property type="entry name" value="Ig_sub2"/>
</dbReference>
<feature type="domain" description="Ig-like" evidence="4">
    <location>
        <begin position="309"/>
        <end position="381"/>
    </location>
</feature>
<evidence type="ECO:0000313" key="5">
    <source>
        <dbReference type="Ensembl" id="ENSGMOP00000048637.1"/>
    </source>
</evidence>
<dbReference type="InterPro" id="IPR036179">
    <property type="entry name" value="Ig-like_dom_sf"/>
</dbReference>
<feature type="domain" description="Ig-like" evidence="4">
    <location>
        <begin position="213"/>
        <end position="300"/>
    </location>
</feature>
<evidence type="ECO:0000256" key="2">
    <source>
        <dbReference type="ARBA" id="ARBA00023157"/>
    </source>
</evidence>
<feature type="chain" id="PRO_5046848711" description="Ig-like domain-containing protein" evidence="3">
    <location>
        <begin position="19"/>
        <end position="513"/>
    </location>
</feature>
<evidence type="ECO:0000256" key="3">
    <source>
        <dbReference type="SAM" id="SignalP"/>
    </source>
</evidence>
<feature type="domain" description="Ig-like" evidence="4">
    <location>
        <begin position="407"/>
        <end position="494"/>
    </location>
</feature>
<dbReference type="PANTHER" id="PTHR11481:SF60">
    <property type="entry name" value="IG-LIKE DOMAIN-CONTAINING PROTEIN"/>
    <property type="match status" value="1"/>
</dbReference>
<keyword evidence="2" id="KW-1015">Disulfide bond</keyword>
<reference evidence="5" key="1">
    <citation type="submission" date="2019-07" db="EMBL/GenBank/DDBJ databases">
        <authorList>
            <consortium name="Wellcome Sanger Institute Data Sharing"/>
        </authorList>
    </citation>
    <scope>NUCLEOTIDE SEQUENCE [LARGE SCALE GENOMIC DNA]</scope>
</reference>
<organism evidence="5 6">
    <name type="scientific">Gadus morhua</name>
    <name type="common">Atlantic cod</name>
    <dbReference type="NCBI Taxonomy" id="8049"/>
    <lineage>
        <taxon>Eukaryota</taxon>
        <taxon>Metazoa</taxon>
        <taxon>Chordata</taxon>
        <taxon>Craniata</taxon>
        <taxon>Vertebrata</taxon>
        <taxon>Euteleostomi</taxon>
        <taxon>Actinopterygii</taxon>
        <taxon>Neopterygii</taxon>
        <taxon>Teleostei</taxon>
        <taxon>Neoteleostei</taxon>
        <taxon>Acanthomorphata</taxon>
        <taxon>Zeiogadaria</taxon>
        <taxon>Gadariae</taxon>
        <taxon>Gadiformes</taxon>
        <taxon>Gadoidei</taxon>
        <taxon>Gadidae</taxon>
        <taxon>Gadus</taxon>
    </lineage>
</organism>
<dbReference type="GO" id="GO:0004888">
    <property type="term" value="F:transmembrane signaling receptor activity"/>
    <property type="evidence" value="ECO:0007669"/>
    <property type="project" value="TreeGrafter"/>
</dbReference>
<dbReference type="GO" id="GO:0009897">
    <property type="term" value="C:external side of plasma membrane"/>
    <property type="evidence" value="ECO:0007669"/>
    <property type="project" value="TreeGrafter"/>
</dbReference>
<dbReference type="PANTHER" id="PTHR11481">
    <property type="entry name" value="IMMUNOGLOBULIN FC RECEPTOR"/>
    <property type="match status" value="1"/>
</dbReference>
<keyword evidence="6" id="KW-1185">Reference proteome</keyword>
<dbReference type="SMART" id="SM00409">
    <property type="entry name" value="IG"/>
    <property type="match status" value="5"/>
</dbReference>
<feature type="domain" description="Ig-like" evidence="4">
    <location>
        <begin position="123"/>
        <end position="187"/>
    </location>
</feature>
<feature type="signal peptide" evidence="3">
    <location>
        <begin position="1"/>
        <end position="18"/>
    </location>
</feature>
<sequence length="513" mass="56514">MELIELFCIICFTALCTAIDESGIPKPAIKLNTAWSQVFYTERVELSCTVEGSSEWNITWFRDSKEIQADHVVLSTDGTTLSIPAASVVDAGKYMCEGQHKNRTLTPYKSDELTLKVDEIPVPSVALQTPWSAFFTSESVELKCSMEDSPDLWTYTWYRGGVSLGSEGSDLTISQVRPEHAGQYTCTGQLKGRPVKSEHSKAQSLEVKGLPKPAIKLNPAWSQVFYTERLELSCTVEGSSEWKFTWFRDSKVIQADHVALSTDGTTLSIPAASIGDAGKYMCKGQHKNRTLTTYNSDKLTLKVDEIPVPSVALQTPWSAVFTSESVELKCSMEDSPDLWTYTWYRGGQEVVPAAGVSFGSEGSVLTISQVRPEHAGQYTCTGKLKGRPVKSEPSKAQSLKVKGIPKPAIKLNTAWSQVFYTERVELSCTVEGSSEWKFTWFRDSKEIQADHVVLSTDGTTLSIPAASIGDAGKYMCKGQHKNRTLTTYNSDKLTLKVDGESTGIPCTPCHHTT</sequence>
<dbReference type="InterPro" id="IPR013783">
    <property type="entry name" value="Ig-like_fold"/>
</dbReference>
<dbReference type="InterPro" id="IPR007110">
    <property type="entry name" value="Ig-like_dom"/>
</dbReference>
<dbReference type="OMA" id="LTCEIRG"/>
<dbReference type="GeneTree" id="ENSGT00940000165428"/>
<feature type="domain" description="Ig-like" evidence="4">
    <location>
        <begin position="27"/>
        <end position="114"/>
    </location>
</feature>
<accession>A0A8C5BL11</accession>
<dbReference type="InterPro" id="IPR050488">
    <property type="entry name" value="Ig_Fc_receptor"/>
</dbReference>
<dbReference type="GO" id="GO:0006955">
    <property type="term" value="P:immune response"/>
    <property type="evidence" value="ECO:0007669"/>
    <property type="project" value="TreeGrafter"/>
</dbReference>
<keyword evidence="1 3" id="KW-0732">Signal</keyword>
<name>A0A8C5BL11_GADMO</name>
<dbReference type="Pfam" id="PF13927">
    <property type="entry name" value="Ig_3"/>
    <property type="match status" value="5"/>
</dbReference>
<reference evidence="5" key="3">
    <citation type="submission" date="2025-09" db="UniProtKB">
        <authorList>
            <consortium name="Ensembl"/>
        </authorList>
    </citation>
    <scope>IDENTIFICATION</scope>
</reference>
<evidence type="ECO:0000259" key="4">
    <source>
        <dbReference type="PROSITE" id="PS50835"/>
    </source>
</evidence>